<organism evidence="1 4">
    <name type="scientific">Winslowiella iniecta</name>
    <dbReference type="NCBI Taxonomy" id="1560201"/>
    <lineage>
        <taxon>Bacteria</taxon>
        <taxon>Pseudomonadati</taxon>
        <taxon>Pseudomonadota</taxon>
        <taxon>Gammaproteobacteria</taxon>
        <taxon>Enterobacterales</taxon>
        <taxon>Erwiniaceae</taxon>
        <taxon>Winslowiella</taxon>
    </lineage>
</organism>
<accession>A0A0L7SWU0</accession>
<proteinExistence type="predicted"/>
<keyword evidence="4" id="KW-1185">Reference proteome</keyword>
<dbReference type="Gene3D" id="3.90.210.10">
    <property type="entry name" value="Heat-Labile Enterotoxin, subunit A"/>
    <property type="match status" value="1"/>
</dbReference>
<dbReference type="EMBL" id="JRXE01000036">
    <property type="protein sequence ID" value="KOC87607.1"/>
    <property type="molecule type" value="Genomic_DNA"/>
</dbReference>
<protein>
    <submittedName>
        <fullName evidence="1">Uncharacterized protein</fullName>
    </submittedName>
</protein>
<evidence type="ECO:0000313" key="2">
    <source>
        <dbReference type="EMBL" id="KOC90354.1"/>
    </source>
</evidence>
<comment type="caution">
    <text evidence="1">The sequence shown here is derived from an EMBL/GenBank/DDBJ whole genome shotgun (WGS) entry which is preliminary data.</text>
</comment>
<dbReference type="AlphaFoldDB" id="A0A0L7SWU0"/>
<dbReference type="SUPFAM" id="SSF56399">
    <property type="entry name" value="ADP-ribosylation"/>
    <property type="match status" value="1"/>
</dbReference>
<dbReference type="Proteomes" id="UP000037088">
    <property type="component" value="Unassembled WGS sequence"/>
</dbReference>
<dbReference type="PATRIC" id="fig|1560201.3.peg.4215"/>
<evidence type="ECO:0000313" key="1">
    <source>
        <dbReference type="EMBL" id="KOC87607.1"/>
    </source>
</evidence>
<evidence type="ECO:0000313" key="3">
    <source>
        <dbReference type="Proteomes" id="UP000036851"/>
    </source>
</evidence>
<evidence type="ECO:0000313" key="4">
    <source>
        <dbReference type="Proteomes" id="UP000037088"/>
    </source>
</evidence>
<dbReference type="EMBL" id="JRXF01000030">
    <property type="protein sequence ID" value="KOC90354.1"/>
    <property type="molecule type" value="Genomic_DNA"/>
</dbReference>
<reference evidence="3 4" key="1">
    <citation type="journal article" date="2015" name="Int. J. Syst. Evol. Microbiol.">
        <title>Erwinia iniecta sp. nov., isolated from Russian wheat aphids (Diuraphis noxia).</title>
        <authorList>
            <person name="Campillo T."/>
            <person name="Luna E."/>
            <person name="Portier P."/>
            <person name="Fischer-Le Saux M."/>
            <person name="Lapitan N."/>
            <person name="Tisserat N.A."/>
            <person name="Leach J.E."/>
        </authorList>
    </citation>
    <scope>NUCLEOTIDE SEQUENCE [LARGE SCALE GENOMIC DNA]</scope>
    <source>
        <strain evidence="1 4">B120</strain>
        <strain evidence="2 3">B149</strain>
    </source>
</reference>
<name>A0A0L7SWU0_9GAMM</name>
<gene>
    <name evidence="1" type="ORF">NG42_19860</name>
    <name evidence="2" type="ORF">NG43_17120</name>
</gene>
<dbReference type="Proteomes" id="UP000036851">
    <property type="component" value="Unassembled WGS sequence"/>
</dbReference>
<sequence length="63" mass="6693">MRKAAESIDINKVLGGKTPYAGESEIAIAGGVLPKDIPGVTPIRADGNFARFSIVNIFKGKYE</sequence>